<comment type="caution">
    <text evidence="1">The sequence shown here is derived from an EMBL/GenBank/DDBJ whole genome shotgun (WGS) entry which is preliminary data.</text>
</comment>
<proteinExistence type="predicted"/>
<reference evidence="2" key="3">
    <citation type="submission" date="2017-11" db="EMBL/GenBank/DDBJ databases">
        <authorList>
            <person name="Seuylemezian A."/>
            <person name="Cooper K."/>
            <person name="Vaishampayan P."/>
        </authorList>
    </citation>
    <scope>NUCLEOTIDE SEQUENCE</scope>
    <source>
        <strain evidence="2">PVAS-1</strain>
    </source>
</reference>
<dbReference type="OrthoDB" id="3781280at2"/>
<reference evidence="2 4" key="1">
    <citation type="journal article" date="2009" name="Int. J. Syst. Evol. Microbiol.">
        <title>Janibacter hoylei sp. nov., Bacillus isronensis sp. nov. and Bacillus aryabhattai sp. nov., isolated from cryotubes used for collecting air from the upper atmosphere.</title>
        <authorList>
            <person name="Shivaji S."/>
            <person name="Chaturvedi P."/>
            <person name="Begum Z."/>
            <person name="Pindi P.K."/>
            <person name="Manorama R."/>
            <person name="Padmanaban D.A."/>
            <person name="Shouche Y.S."/>
            <person name="Pawar S."/>
            <person name="Vaishampayan P."/>
            <person name="Dutt C.B."/>
            <person name="Datta G.N."/>
            <person name="Manchanda R.K."/>
            <person name="Rao U.R."/>
            <person name="Bhargava P.M."/>
            <person name="Narlikar J.V."/>
        </authorList>
    </citation>
    <scope>NUCLEOTIDE SEQUENCE [LARGE SCALE GENOMIC DNA]</scope>
    <source>
        <strain evidence="2 4">PVAS-1</strain>
    </source>
</reference>
<gene>
    <name evidence="1" type="ORF">B277_14683</name>
    <name evidence="2" type="ORF">CWN80_06035</name>
</gene>
<protein>
    <submittedName>
        <fullName evidence="2">DUF4919 domain-containing protein</fullName>
    </submittedName>
</protein>
<accession>K1ELA1</accession>
<keyword evidence="4" id="KW-1185">Reference proteome</keyword>
<reference evidence="1 3" key="2">
    <citation type="journal article" date="2012" name="J. Bacteriol.">
        <title>Genome Sequence of Janibacter hoylei MTCC8307, Isolated from the Stratospheric Air.</title>
        <authorList>
            <person name="Pawar S.P."/>
            <person name="Dhotre D.P."/>
            <person name="Shetty S.A."/>
            <person name="Chowdhury S.P."/>
            <person name="Chaudhari B.L."/>
            <person name="Shouche Y.S."/>
        </authorList>
    </citation>
    <scope>NUCLEOTIDE SEQUENCE [LARGE SCALE GENOMIC DNA]</scope>
    <source>
        <strain evidence="1 3">PVAS-1</strain>
    </source>
</reference>
<evidence type="ECO:0000313" key="3">
    <source>
        <dbReference type="Proteomes" id="UP000004474"/>
    </source>
</evidence>
<dbReference type="AlphaFoldDB" id="K1ELA1"/>
<sequence>MDHDTEAGAQTFGDLVRDYVRHPDEERLHALRKAVTRSSSFDPDLELHSAMAPLLRRGDHVAVVTGITEQMPGAALNPSAHRLLSFALAALGEHAASEREARMSRLSVSSVLATGDGSHERPWSVLRVADEYDILRTRKVRVGSQSTRREEGRVLDRHESPDGQVTWFVLDPAGAR</sequence>
<evidence type="ECO:0000313" key="1">
    <source>
        <dbReference type="EMBL" id="EKA60093.1"/>
    </source>
</evidence>
<dbReference type="Proteomes" id="UP000288711">
    <property type="component" value="Unassembled WGS sequence"/>
</dbReference>
<dbReference type="RefSeq" id="WP_007929413.1">
    <property type="nucleotide sequence ID" value="NZ_ALWX01000079.1"/>
</dbReference>
<evidence type="ECO:0000313" key="2">
    <source>
        <dbReference type="EMBL" id="RWU84369.1"/>
    </source>
</evidence>
<dbReference type="Proteomes" id="UP000004474">
    <property type="component" value="Unassembled WGS sequence"/>
</dbReference>
<dbReference type="PATRIC" id="fig|1210046.3.peg.2818"/>
<dbReference type="STRING" id="1210046.B277_14683"/>
<evidence type="ECO:0000313" key="4">
    <source>
        <dbReference type="Proteomes" id="UP000288711"/>
    </source>
</evidence>
<dbReference type="EMBL" id="PIPF01000005">
    <property type="protein sequence ID" value="RWU84369.1"/>
    <property type="molecule type" value="Genomic_DNA"/>
</dbReference>
<name>K1ELA1_9MICO</name>
<dbReference type="eggNOG" id="ENOG5033ESQ">
    <property type="taxonomic scope" value="Bacteria"/>
</dbReference>
<dbReference type="EMBL" id="ALWX01000079">
    <property type="protein sequence ID" value="EKA60093.1"/>
    <property type="molecule type" value="Genomic_DNA"/>
</dbReference>
<organism evidence="1 3">
    <name type="scientific">Janibacter hoylei PVAS-1</name>
    <dbReference type="NCBI Taxonomy" id="1210046"/>
    <lineage>
        <taxon>Bacteria</taxon>
        <taxon>Bacillati</taxon>
        <taxon>Actinomycetota</taxon>
        <taxon>Actinomycetes</taxon>
        <taxon>Micrococcales</taxon>
        <taxon>Intrasporangiaceae</taxon>
        <taxon>Janibacter</taxon>
    </lineage>
</organism>